<keyword evidence="2" id="KW-1185">Reference proteome</keyword>
<protein>
    <submittedName>
        <fullName evidence="1">Uncharacterized protein</fullName>
    </submittedName>
</protein>
<organism evidence="1 2">
    <name type="scientific">Massilia terrae</name>
    <dbReference type="NCBI Taxonomy" id="1811224"/>
    <lineage>
        <taxon>Bacteria</taxon>
        <taxon>Pseudomonadati</taxon>
        <taxon>Pseudomonadota</taxon>
        <taxon>Betaproteobacteria</taxon>
        <taxon>Burkholderiales</taxon>
        <taxon>Oxalobacteraceae</taxon>
        <taxon>Telluria group</taxon>
        <taxon>Massilia</taxon>
    </lineage>
</organism>
<dbReference type="RefSeq" id="WP_258813656.1">
    <property type="nucleotide sequence ID" value="NZ_JANUGU010000008.1"/>
</dbReference>
<proteinExistence type="predicted"/>
<evidence type="ECO:0000313" key="2">
    <source>
        <dbReference type="Proteomes" id="UP001204621"/>
    </source>
</evidence>
<accession>A0ABT2D500</accession>
<reference evidence="1 2" key="1">
    <citation type="submission" date="2022-08" db="EMBL/GenBank/DDBJ databases">
        <title>Reclassification of Massilia species as members of the genera Telluria, Duganella, Pseudoduganella, Mokoshia gen. nov. and Zemynaea gen. nov. using orthogonal and non-orthogonal genome-based approaches.</title>
        <authorList>
            <person name="Bowman J.P."/>
        </authorList>
    </citation>
    <scope>NUCLEOTIDE SEQUENCE [LARGE SCALE GENOMIC DNA]</scope>
    <source>
        <strain evidence="1 2">JCM 31606</strain>
    </source>
</reference>
<dbReference type="Proteomes" id="UP001204621">
    <property type="component" value="Unassembled WGS sequence"/>
</dbReference>
<name>A0ABT2D500_9BURK</name>
<dbReference type="EMBL" id="JANUGU010000008">
    <property type="protein sequence ID" value="MCS0660470.1"/>
    <property type="molecule type" value="Genomic_DNA"/>
</dbReference>
<evidence type="ECO:0000313" key="1">
    <source>
        <dbReference type="EMBL" id="MCS0660470.1"/>
    </source>
</evidence>
<gene>
    <name evidence="1" type="ORF">NX778_20560</name>
</gene>
<sequence>MPVTTYLALGVSADGALLVQRSFLDGGAVGTRPIYTCALAALDAQGGAFATEWLGAITLNLLPINFSHCDYIRPPAAQLKEIARDRLIPVSIEPCPTRPAHLRVHAPAAPDRLVIERDQPWPVLRQAPASLLLAALALSGPHQAAQRVGRALLNELAILHPDAIACWPQLAPRSA</sequence>
<comment type="caution">
    <text evidence="1">The sequence shown here is derived from an EMBL/GenBank/DDBJ whole genome shotgun (WGS) entry which is preliminary data.</text>
</comment>